<gene>
    <name evidence="2" type="ORF">CDEST_03877</name>
</gene>
<protein>
    <submittedName>
        <fullName evidence="2">Uncharacterized protein</fullName>
    </submittedName>
</protein>
<feature type="chain" id="PRO_5043679784" evidence="1">
    <location>
        <begin position="18"/>
        <end position="154"/>
    </location>
</feature>
<proteinExistence type="predicted"/>
<organism evidence="2 3">
    <name type="scientific">Colletotrichum destructivum</name>
    <dbReference type="NCBI Taxonomy" id="34406"/>
    <lineage>
        <taxon>Eukaryota</taxon>
        <taxon>Fungi</taxon>
        <taxon>Dikarya</taxon>
        <taxon>Ascomycota</taxon>
        <taxon>Pezizomycotina</taxon>
        <taxon>Sordariomycetes</taxon>
        <taxon>Hypocreomycetidae</taxon>
        <taxon>Glomerellales</taxon>
        <taxon>Glomerellaceae</taxon>
        <taxon>Colletotrichum</taxon>
        <taxon>Colletotrichum destructivum species complex</taxon>
    </lineage>
</organism>
<dbReference type="Proteomes" id="UP001322277">
    <property type="component" value="Chromosome 2"/>
</dbReference>
<evidence type="ECO:0000313" key="3">
    <source>
        <dbReference type="Proteomes" id="UP001322277"/>
    </source>
</evidence>
<evidence type="ECO:0000256" key="1">
    <source>
        <dbReference type="SAM" id="SignalP"/>
    </source>
</evidence>
<dbReference type="GeneID" id="87940380"/>
<accession>A0AAX4I7B4</accession>
<dbReference type="RefSeq" id="XP_062776087.1">
    <property type="nucleotide sequence ID" value="XM_062920036.1"/>
</dbReference>
<name>A0AAX4I7B4_9PEZI</name>
<evidence type="ECO:0000313" key="2">
    <source>
        <dbReference type="EMBL" id="WQF78863.1"/>
    </source>
</evidence>
<feature type="signal peptide" evidence="1">
    <location>
        <begin position="1"/>
        <end position="17"/>
    </location>
</feature>
<reference evidence="3" key="1">
    <citation type="journal article" date="2023" name="bioRxiv">
        <title>Complete genome of the Medicago anthracnose fungus, Colletotrichum destructivum, reveals a mini-chromosome-like region within a core chromosome.</title>
        <authorList>
            <person name="Lapalu N."/>
            <person name="Simon A."/>
            <person name="Lu A."/>
            <person name="Plaumann P.-L."/>
            <person name="Amselem J."/>
            <person name="Pigne S."/>
            <person name="Auger A."/>
            <person name="Koch C."/>
            <person name="Dallery J.-F."/>
            <person name="O'Connell R.J."/>
        </authorList>
    </citation>
    <scope>NUCLEOTIDE SEQUENCE [LARGE SCALE GENOMIC DNA]</scope>
    <source>
        <strain evidence="3">CBS 520.97</strain>
    </source>
</reference>
<keyword evidence="1" id="KW-0732">Signal</keyword>
<keyword evidence="3" id="KW-1185">Reference proteome</keyword>
<dbReference type="AlphaFoldDB" id="A0AAX4I7B4"/>
<dbReference type="EMBL" id="CP137306">
    <property type="protein sequence ID" value="WQF78863.1"/>
    <property type="molecule type" value="Genomic_DNA"/>
</dbReference>
<sequence>MAIYHFLTLVLAAAAAATPTPSSPIASPEFAESDDIVSVEAYGAQMASIGEANLQALAAERICDLTLCSGVDFTGECSLWCYYENMHQKIPSEKRASTMSARYGRAKECWFYGAPTCDMQFLMHGPMQRLVNPGGNLQDNVRGQAGCVLCPRIG</sequence>
<dbReference type="KEGG" id="cdet:87940380"/>